<keyword evidence="3" id="KW-1185">Reference proteome</keyword>
<feature type="transmembrane region" description="Helical" evidence="1">
    <location>
        <begin position="12"/>
        <end position="38"/>
    </location>
</feature>
<reference evidence="2 3" key="1">
    <citation type="journal article" date="2019" name="Nat. Ecol. Evol.">
        <title>Megaphylogeny resolves global patterns of mushroom evolution.</title>
        <authorList>
            <person name="Varga T."/>
            <person name="Krizsan K."/>
            <person name="Foldi C."/>
            <person name="Dima B."/>
            <person name="Sanchez-Garcia M."/>
            <person name="Sanchez-Ramirez S."/>
            <person name="Szollosi G.J."/>
            <person name="Szarkandi J.G."/>
            <person name="Papp V."/>
            <person name="Albert L."/>
            <person name="Andreopoulos W."/>
            <person name="Angelini C."/>
            <person name="Antonin V."/>
            <person name="Barry K.W."/>
            <person name="Bougher N.L."/>
            <person name="Buchanan P."/>
            <person name="Buyck B."/>
            <person name="Bense V."/>
            <person name="Catcheside P."/>
            <person name="Chovatia M."/>
            <person name="Cooper J."/>
            <person name="Damon W."/>
            <person name="Desjardin D."/>
            <person name="Finy P."/>
            <person name="Geml J."/>
            <person name="Haridas S."/>
            <person name="Hughes K."/>
            <person name="Justo A."/>
            <person name="Karasinski D."/>
            <person name="Kautmanova I."/>
            <person name="Kiss B."/>
            <person name="Kocsube S."/>
            <person name="Kotiranta H."/>
            <person name="LaButti K.M."/>
            <person name="Lechner B.E."/>
            <person name="Liimatainen K."/>
            <person name="Lipzen A."/>
            <person name="Lukacs Z."/>
            <person name="Mihaltcheva S."/>
            <person name="Morgado L.N."/>
            <person name="Niskanen T."/>
            <person name="Noordeloos M.E."/>
            <person name="Ohm R.A."/>
            <person name="Ortiz-Santana B."/>
            <person name="Ovrebo C."/>
            <person name="Racz N."/>
            <person name="Riley R."/>
            <person name="Savchenko A."/>
            <person name="Shiryaev A."/>
            <person name="Soop K."/>
            <person name="Spirin V."/>
            <person name="Szebenyi C."/>
            <person name="Tomsovsky M."/>
            <person name="Tulloss R.E."/>
            <person name="Uehling J."/>
            <person name="Grigoriev I.V."/>
            <person name="Vagvolgyi C."/>
            <person name="Papp T."/>
            <person name="Martin F.M."/>
            <person name="Miettinen O."/>
            <person name="Hibbett D.S."/>
            <person name="Nagy L.G."/>
        </authorList>
    </citation>
    <scope>NUCLEOTIDE SEQUENCE [LARGE SCALE GENOMIC DNA]</scope>
    <source>
        <strain evidence="2 3">CBS 166.37</strain>
    </source>
</reference>
<evidence type="ECO:0000313" key="2">
    <source>
        <dbReference type="EMBL" id="TFK32020.1"/>
    </source>
</evidence>
<dbReference type="Proteomes" id="UP000308652">
    <property type="component" value="Unassembled WGS sequence"/>
</dbReference>
<keyword evidence="1" id="KW-0812">Transmembrane</keyword>
<keyword evidence="1" id="KW-1133">Transmembrane helix</keyword>
<keyword evidence="1" id="KW-0472">Membrane</keyword>
<dbReference type="EMBL" id="ML213690">
    <property type="protein sequence ID" value="TFK32020.1"/>
    <property type="molecule type" value="Genomic_DNA"/>
</dbReference>
<dbReference type="AlphaFoldDB" id="A0A5C3LGX1"/>
<proteinExistence type="predicted"/>
<evidence type="ECO:0000313" key="3">
    <source>
        <dbReference type="Proteomes" id="UP000308652"/>
    </source>
</evidence>
<gene>
    <name evidence="2" type="ORF">BDQ12DRAFT_64408</name>
</gene>
<name>A0A5C3LGX1_9AGAR</name>
<evidence type="ECO:0000256" key="1">
    <source>
        <dbReference type="SAM" id="Phobius"/>
    </source>
</evidence>
<accession>A0A5C3LGX1</accession>
<organism evidence="2 3">
    <name type="scientific">Crucibulum laeve</name>
    <dbReference type="NCBI Taxonomy" id="68775"/>
    <lineage>
        <taxon>Eukaryota</taxon>
        <taxon>Fungi</taxon>
        <taxon>Dikarya</taxon>
        <taxon>Basidiomycota</taxon>
        <taxon>Agaricomycotina</taxon>
        <taxon>Agaricomycetes</taxon>
        <taxon>Agaricomycetidae</taxon>
        <taxon>Agaricales</taxon>
        <taxon>Agaricineae</taxon>
        <taxon>Nidulariaceae</taxon>
        <taxon>Crucibulum</taxon>
    </lineage>
</organism>
<sequence>MTREGQEANRGIYVLQLVSSGISMGLEVGSLVTMLYFLDEKKMINSKIARFSYSLDSIKMSYTFYTELRDRIYAFVVERLEETRRAPPMALGFAPYKVRSRVFRVDIKKVWK</sequence>
<protein>
    <submittedName>
        <fullName evidence="2">Uncharacterized protein</fullName>
    </submittedName>
</protein>